<dbReference type="HOGENOM" id="CLU_1957862_0_0_5"/>
<evidence type="ECO:0000259" key="2">
    <source>
        <dbReference type="Pfam" id="PF01336"/>
    </source>
</evidence>
<proteinExistence type="predicted"/>
<keyword evidence="3" id="KW-0547">Nucleotide-binding</keyword>
<dbReference type="eggNOG" id="COG0587">
    <property type="taxonomic scope" value="Bacteria"/>
</dbReference>
<keyword evidence="3" id="KW-0347">Helicase</keyword>
<dbReference type="GO" id="GO:0004386">
    <property type="term" value="F:helicase activity"/>
    <property type="evidence" value="ECO:0007669"/>
    <property type="project" value="UniProtKB-KW"/>
</dbReference>
<dbReference type="GO" id="GO:0003676">
    <property type="term" value="F:nucleic acid binding"/>
    <property type="evidence" value="ECO:0007669"/>
    <property type="project" value="InterPro"/>
</dbReference>
<reference evidence="3" key="1">
    <citation type="submission" date="2006-09" db="EMBL/GenBank/DDBJ databases">
        <title>Complete sequence of Rhodopseudomonas palustris BisA53.</title>
        <authorList>
            <consortium name="US DOE Joint Genome Institute"/>
            <person name="Copeland A."/>
            <person name="Lucas S."/>
            <person name="Lapidus A."/>
            <person name="Barry K."/>
            <person name="Detter J.C."/>
            <person name="Glavina del Rio T."/>
            <person name="Hammon N."/>
            <person name="Israni S."/>
            <person name="Dalin E."/>
            <person name="Tice H."/>
            <person name="Pitluck S."/>
            <person name="Chain P."/>
            <person name="Malfatti S."/>
            <person name="Shin M."/>
            <person name="Vergez L."/>
            <person name="Schmutz J."/>
            <person name="Larimer F."/>
            <person name="Land M."/>
            <person name="Hauser L."/>
            <person name="Pelletier D.A."/>
            <person name="Kyrpides N."/>
            <person name="Kim E."/>
            <person name="Harwood C.S."/>
            <person name="Oda Y."/>
            <person name="Richardson P."/>
        </authorList>
    </citation>
    <scope>NUCLEOTIDE SEQUENCE [LARGE SCALE GENOMIC DNA]</scope>
    <source>
        <strain evidence="3">BisA53</strain>
    </source>
</reference>
<dbReference type="CDD" id="cd04485">
    <property type="entry name" value="DnaE_OBF"/>
    <property type="match status" value="1"/>
</dbReference>
<sequence length="128" mass="14326">MPGSAKGVLFVTIEDETGIANLVVWPQLFERQRRVILGAGMIGVQGRIQREGEVMHLVARQLSDLSPELAGVGDRDVAFPVPHGRGDEFHHGSPSLDPRSLPKGPKPRDIEDTYRHLDQIRVRTRDFR</sequence>
<evidence type="ECO:0000256" key="1">
    <source>
        <dbReference type="SAM" id="MobiDB-lite"/>
    </source>
</evidence>
<feature type="domain" description="OB" evidence="2">
    <location>
        <begin position="4"/>
        <end position="64"/>
    </location>
</feature>
<organism evidence="3">
    <name type="scientific">Rhodopseudomonas palustris (strain BisA53)</name>
    <dbReference type="NCBI Taxonomy" id="316055"/>
    <lineage>
        <taxon>Bacteria</taxon>
        <taxon>Pseudomonadati</taxon>
        <taxon>Pseudomonadota</taxon>
        <taxon>Alphaproteobacteria</taxon>
        <taxon>Hyphomicrobiales</taxon>
        <taxon>Nitrobacteraceae</taxon>
        <taxon>Rhodopseudomonas</taxon>
    </lineage>
</organism>
<dbReference type="KEGG" id="rpe:RPE_4048"/>
<dbReference type="STRING" id="316055.RPE_4048"/>
<dbReference type="OrthoDB" id="200308at2"/>
<protein>
    <submittedName>
        <fullName evidence="3">Nucleic acid binding, OB-fold, tRNA/helicase-type</fullName>
    </submittedName>
</protein>
<keyword evidence="3" id="KW-0378">Hydrolase</keyword>
<accession>Q07JB0</accession>
<dbReference type="AlphaFoldDB" id="Q07JB0"/>
<gene>
    <name evidence="3" type="ordered locus">RPE_4048</name>
</gene>
<dbReference type="Pfam" id="PF01336">
    <property type="entry name" value="tRNA_anti-codon"/>
    <property type="match status" value="1"/>
</dbReference>
<name>Q07JB0_RHOP5</name>
<keyword evidence="3" id="KW-0067">ATP-binding</keyword>
<evidence type="ECO:0000313" key="3">
    <source>
        <dbReference type="EMBL" id="ABJ07974.1"/>
    </source>
</evidence>
<feature type="region of interest" description="Disordered" evidence="1">
    <location>
        <begin position="80"/>
        <end position="111"/>
    </location>
</feature>
<dbReference type="InterPro" id="IPR004365">
    <property type="entry name" value="NA-bd_OB_tRNA"/>
</dbReference>
<dbReference type="EMBL" id="CP000463">
    <property type="protein sequence ID" value="ABJ07974.1"/>
    <property type="molecule type" value="Genomic_DNA"/>
</dbReference>